<feature type="non-terminal residue" evidence="1">
    <location>
        <position position="85"/>
    </location>
</feature>
<sequence length="85" mass="10082">MNLDEIEDFYVNAVFPRLPEVSQSFIRSDEDLDDFEMMIDDYLQFSLIHGVELPDEILDATETEVRSAWDPELYERTLGWIAKHR</sequence>
<accession>K9F1K5</accession>
<evidence type="ECO:0000313" key="2">
    <source>
        <dbReference type="Proteomes" id="UP000009888"/>
    </source>
</evidence>
<dbReference type="STRING" id="202789.GCA_001457435_01432"/>
<name>K9F1K5_9ACTO</name>
<evidence type="ECO:0000313" key="1">
    <source>
        <dbReference type="EMBL" id="EKU95335.1"/>
    </source>
</evidence>
<dbReference type="RefSeq" id="WP_007000906.1">
    <property type="nucleotide sequence ID" value="NZ_JH992955.1"/>
</dbReference>
<dbReference type="HOGENOM" id="CLU_155189_0_0_11"/>
<proteinExistence type="predicted"/>
<reference evidence="1 2" key="1">
    <citation type="submission" date="2012-09" db="EMBL/GenBank/DDBJ databases">
        <title>The Genome Sequence of Actinobaculum massiliae ACS-171-V-COL2.</title>
        <authorList>
            <consortium name="The Broad Institute Genome Sequencing Platform"/>
            <person name="Earl A."/>
            <person name="Ward D."/>
            <person name="Feldgarden M."/>
            <person name="Gevers D."/>
            <person name="Saerens B."/>
            <person name="Vaneechoutte M."/>
            <person name="Walker B."/>
            <person name="Young S.K."/>
            <person name="Zeng Q."/>
            <person name="Gargeya S."/>
            <person name="Fitzgerald M."/>
            <person name="Haas B."/>
            <person name="Abouelleil A."/>
            <person name="Alvarado L."/>
            <person name="Arachchi H.M."/>
            <person name="Berlin A."/>
            <person name="Chapman S.B."/>
            <person name="Goldberg J."/>
            <person name="Griggs A."/>
            <person name="Gujja S."/>
            <person name="Hansen M."/>
            <person name="Howarth C."/>
            <person name="Imamovic A."/>
            <person name="Larimer J."/>
            <person name="McCowen C."/>
            <person name="Montmayeur A."/>
            <person name="Murphy C."/>
            <person name="Neiman D."/>
            <person name="Pearson M."/>
            <person name="Priest M."/>
            <person name="Roberts A."/>
            <person name="Saif S."/>
            <person name="Shea T."/>
            <person name="Sisk P."/>
            <person name="Sykes S."/>
            <person name="Wortman J."/>
            <person name="Nusbaum C."/>
            <person name="Birren B."/>
        </authorList>
    </citation>
    <scope>NUCLEOTIDE SEQUENCE [LARGE SCALE GENOMIC DNA]</scope>
    <source>
        <strain evidence="2">ACS-171-V-Col2</strain>
    </source>
</reference>
<dbReference type="Proteomes" id="UP000009888">
    <property type="component" value="Unassembled WGS sequence"/>
</dbReference>
<dbReference type="AlphaFoldDB" id="K9F1K5"/>
<keyword evidence="2" id="KW-1185">Reference proteome</keyword>
<dbReference type="eggNOG" id="ENOG50326D2">
    <property type="taxonomic scope" value="Bacteria"/>
</dbReference>
<gene>
    <name evidence="1" type="ORF">HMPREF9233_00700</name>
</gene>
<dbReference type="EMBL" id="AGWL01000003">
    <property type="protein sequence ID" value="EKU95335.1"/>
    <property type="molecule type" value="Genomic_DNA"/>
</dbReference>
<protein>
    <submittedName>
        <fullName evidence="1">Uncharacterized protein</fullName>
    </submittedName>
</protein>
<organism evidence="1 2">
    <name type="scientific">Actinobaculum massiliense ACS-171-V-Col2</name>
    <dbReference type="NCBI Taxonomy" id="883066"/>
    <lineage>
        <taxon>Bacteria</taxon>
        <taxon>Bacillati</taxon>
        <taxon>Actinomycetota</taxon>
        <taxon>Actinomycetes</taxon>
        <taxon>Actinomycetales</taxon>
        <taxon>Actinomycetaceae</taxon>
        <taxon>Actinobaculum</taxon>
    </lineage>
</organism>
<comment type="caution">
    <text evidence="1">The sequence shown here is derived from an EMBL/GenBank/DDBJ whole genome shotgun (WGS) entry which is preliminary data.</text>
</comment>